<reference evidence="1 2" key="1">
    <citation type="submission" date="2018-11" db="EMBL/GenBank/DDBJ databases">
        <authorList>
            <person name="Na S.W."/>
            <person name="Baik M."/>
        </authorList>
    </citation>
    <scope>NUCLEOTIDE SEQUENCE [LARGE SCALE GENOMIC DNA]</scope>
    <source>
        <strain evidence="1 2">E39</strain>
    </source>
</reference>
<dbReference type="AlphaFoldDB" id="A0A5P8E9A0"/>
<dbReference type="PANTHER" id="PTHR35788">
    <property type="entry name" value="EXPORTED PROTEIN-RELATED"/>
    <property type="match status" value="1"/>
</dbReference>
<organism evidence="1 2">
    <name type="scientific">Pseudoprevotella muciniphila</name>
    <dbReference type="NCBI Taxonomy" id="2133944"/>
    <lineage>
        <taxon>Bacteria</taxon>
        <taxon>Pseudomonadati</taxon>
        <taxon>Bacteroidota</taxon>
        <taxon>Bacteroidia</taxon>
        <taxon>Bacteroidales</taxon>
        <taxon>Prevotellaceae</taxon>
        <taxon>Pseudoprevotella</taxon>
    </lineage>
</organism>
<evidence type="ECO:0000313" key="2">
    <source>
        <dbReference type="Proteomes" id="UP000249375"/>
    </source>
</evidence>
<gene>
    <name evidence="1" type="ORF">C7Y71_010925</name>
</gene>
<accession>A0A5P8E9A0</accession>
<dbReference type="KEGG" id="alq:C7Y71_010925"/>
<proteinExistence type="predicted"/>
<evidence type="ECO:0000313" key="1">
    <source>
        <dbReference type="EMBL" id="QFQ13477.1"/>
    </source>
</evidence>
<dbReference type="OrthoDB" id="9797191at2"/>
<keyword evidence="2" id="KW-1185">Reference proteome</keyword>
<dbReference type="Pfam" id="PF04294">
    <property type="entry name" value="VanW"/>
    <property type="match status" value="1"/>
</dbReference>
<dbReference type="RefSeq" id="WP_111898846.1">
    <property type="nucleotide sequence ID" value="NZ_CP033459.1"/>
</dbReference>
<name>A0A5P8E9A0_9BACT</name>
<dbReference type="EMBL" id="CP033459">
    <property type="protein sequence ID" value="QFQ13477.1"/>
    <property type="molecule type" value="Genomic_DNA"/>
</dbReference>
<dbReference type="InterPro" id="IPR007391">
    <property type="entry name" value="Vancomycin_resist_VanW"/>
</dbReference>
<protein>
    <submittedName>
        <fullName evidence="1">Vancomycin resistance protein</fullName>
    </submittedName>
</protein>
<sequence>MAKKLFCEISPLTYAISLRKEIMKRKIRNVLSKEVYSNERAEEKLPVLLSSNSNYMIKKGPGIDPVLQDNKADNIRLASSKMNGLVFQPGESFSFWKYVGKTSKRNGFKEGRVIVNGKLISGMGGGLCNLANTINLVVLHSPLTITEIHHHSDALAPDPDGIRVPYSAGTSVNYNFIDYRFRNDTNLPIQLCTWCEDDYLYAELRTTDFFPYRYRLVEENHHFHKADNGKFYRISKIYRETVEHDTGEVVEKKLVWDNHSEVMFDYSLIPAEMIR</sequence>
<dbReference type="InterPro" id="IPR052913">
    <property type="entry name" value="Glycopeptide_resist_protein"/>
</dbReference>
<dbReference type="Proteomes" id="UP000249375">
    <property type="component" value="Chromosome"/>
</dbReference>
<dbReference type="PANTHER" id="PTHR35788:SF1">
    <property type="entry name" value="EXPORTED PROTEIN"/>
    <property type="match status" value="1"/>
</dbReference>